<keyword evidence="5" id="KW-1185">Reference proteome</keyword>
<evidence type="ECO:0000256" key="1">
    <source>
        <dbReference type="ARBA" id="ARBA00004370"/>
    </source>
</evidence>
<accession>A0A375Z0L8</accession>
<evidence type="ECO:0000256" key="3">
    <source>
        <dbReference type="SAM" id="Phobius"/>
    </source>
</evidence>
<keyword evidence="3" id="KW-1133">Transmembrane helix</keyword>
<dbReference type="GO" id="GO:0016020">
    <property type="term" value="C:membrane"/>
    <property type="evidence" value="ECO:0007669"/>
    <property type="project" value="UniProtKB-SubCell"/>
</dbReference>
<gene>
    <name evidence="4" type="ORF">MSP7336_02895</name>
</gene>
<keyword evidence="3" id="KW-0812">Transmembrane</keyword>
<keyword evidence="2 3" id="KW-0472">Membrane</keyword>
<protein>
    <submittedName>
        <fullName evidence="4">Uncharacterized protein</fullName>
    </submittedName>
</protein>
<dbReference type="RefSeq" id="WP_113963991.1">
    <property type="nucleotide sequence ID" value="NZ_JACKUN010000028.1"/>
</dbReference>
<feature type="transmembrane region" description="Helical" evidence="3">
    <location>
        <begin position="25"/>
        <end position="44"/>
    </location>
</feature>
<dbReference type="STRING" id="29313.BHQ16_03635"/>
<dbReference type="PANTHER" id="PTHR37042">
    <property type="entry name" value="OUTER MEMBRANE PROTEIN RV1973"/>
    <property type="match status" value="1"/>
</dbReference>
<evidence type="ECO:0000256" key="2">
    <source>
        <dbReference type="ARBA" id="ARBA00023136"/>
    </source>
</evidence>
<organism evidence="4 5">
    <name type="scientific">Mycobacterium shimoidei</name>
    <dbReference type="NCBI Taxonomy" id="29313"/>
    <lineage>
        <taxon>Bacteria</taxon>
        <taxon>Bacillati</taxon>
        <taxon>Actinomycetota</taxon>
        <taxon>Actinomycetes</taxon>
        <taxon>Mycobacteriales</taxon>
        <taxon>Mycobacteriaceae</taxon>
        <taxon>Mycobacterium</taxon>
    </lineage>
</organism>
<evidence type="ECO:0000313" key="5">
    <source>
        <dbReference type="Proteomes" id="UP000252015"/>
    </source>
</evidence>
<dbReference type="Proteomes" id="UP000252015">
    <property type="component" value="Unassembled WGS sequence"/>
</dbReference>
<dbReference type="EMBL" id="UEGW01000001">
    <property type="protein sequence ID" value="SRX94636.1"/>
    <property type="molecule type" value="Genomic_DNA"/>
</dbReference>
<dbReference type="PANTHER" id="PTHR37042:SF4">
    <property type="entry name" value="OUTER MEMBRANE PROTEIN RV1973"/>
    <property type="match status" value="1"/>
</dbReference>
<dbReference type="OrthoDB" id="5188486at2"/>
<sequence length="176" mass="19223">MESPGDAALPDGSDEKHAVGRRRRWVAAVALAAVLAGAGGYFAWSWDERHQKDVAASQASSVANKYVLTLINLDSKSMDSSIKEILANSTGEFKARYGKSNGVLRMMLLDHDATTHGTIVDSTVRSATPSRVELVYDVEQAVNTSDDPDPEIDRSRIKMTMDKVDGRWLASKVELQ</sequence>
<proteinExistence type="predicted"/>
<dbReference type="AlphaFoldDB" id="A0A375Z0L8"/>
<reference evidence="4 5" key="1">
    <citation type="submission" date="2018-05" db="EMBL/GenBank/DDBJ databases">
        <authorList>
            <consortium name="IHU Genomes"/>
        </authorList>
    </citation>
    <scope>NUCLEOTIDE SEQUENCE [LARGE SCALE GENOMIC DNA]</scope>
    <source>
        <strain evidence="4 5">P7336</strain>
    </source>
</reference>
<evidence type="ECO:0000313" key="4">
    <source>
        <dbReference type="EMBL" id="SRX94636.1"/>
    </source>
</evidence>
<comment type="subcellular location">
    <subcellularLocation>
        <location evidence="1">Membrane</location>
    </subcellularLocation>
</comment>
<name>A0A375Z0L8_MYCSH</name>